<accession>A0AAD4GCB1</accession>
<evidence type="ECO:0000313" key="1">
    <source>
        <dbReference type="EMBL" id="KAF8436595.1"/>
    </source>
</evidence>
<reference evidence="1" key="2">
    <citation type="journal article" date="2020" name="Nat. Commun.">
        <title>Large-scale genome sequencing of mycorrhizal fungi provides insights into the early evolution of symbiotic traits.</title>
        <authorList>
            <person name="Miyauchi S."/>
            <person name="Kiss E."/>
            <person name="Kuo A."/>
            <person name="Drula E."/>
            <person name="Kohler A."/>
            <person name="Sanchez-Garcia M."/>
            <person name="Morin E."/>
            <person name="Andreopoulos B."/>
            <person name="Barry K.W."/>
            <person name="Bonito G."/>
            <person name="Buee M."/>
            <person name="Carver A."/>
            <person name="Chen C."/>
            <person name="Cichocki N."/>
            <person name="Clum A."/>
            <person name="Culley D."/>
            <person name="Crous P.W."/>
            <person name="Fauchery L."/>
            <person name="Girlanda M."/>
            <person name="Hayes R.D."/>
            <person name="Keri Z."/>
            <person name="LaButti K."/>
            <person name="Lipzen A."/>
            <person name="Lombard V."/>
            <person name="Magnuson J."/>
            <person name="Maillard F."/>
            <person name="Murat C."/>
            <person name="Nolan M."/>
            <person name="Ohm R.A."/>
            <person name="Pangilinan J."/>
            <person name="Pereira M.F."/>
            <person name="Perotto S."/>
            <person name="Peter M."/>
            <person name="Pfister S."/>
            <person name="Riley R."/>
            <person name="Sitrit Y."/>
            <person name="Stielow J.B."/>
            <person name="Szollosi G."/>
            <person name="Zifcakova L."/>
            <person name="Stursova M."/>
            <person name="Spatafora J.W."/>
            <person name="Tedersoo L."/>
            <person name="Vaario L.M."/>
            <person name="Yamada A."/>
            <person name="Yan M."/>
            <person name="Wang P."/>
            <person name="Xu J."/>
            <person name="Bruns T."/>
            <person name="Baldrian P."/>
            <person name="Vilgalys R."/>
            <person name="Dunand C."/>
            <person name="Henrissat B."/>
            <person name="Grigoriev I.V."/>
            <person name="Hibbett D."/>
            <person name="Nagy L.G."/>
            <person name="Martin F.M."/>
        </authorList>
    </citation>
    <scope>NUCLEOTIDE SEQUENCE</scope>
    <source>
        <strain evidence="1">BED1</strain>
    </source>
</reference>
<dbReference type="AlphaFoldDB" id="A0AAD4GCB1"/>
<comment type="caution">
    <text evidence="1">The sequence shown here is derived from an EMBL/GenBank/DDBJ whole genome shotgun (WGS) entry which is preliminary data.</text>
</comment>
<organism evidence="1 2">
    <name type="scientific">Boletus edulis BED1</name>
    <dbReference type="NCBI Taxonomy" id="1328754"/>
    <lineage>
        <taxon>Eukaryota</taxon>
        <taxon>Fungi</taxon>
        <taxon>Dikarya</taxon>
        <taxon>Basidiomycota</taxon>
        <taxon>Agaricomycotina</taxon>
        <taxon>Agaricomycetes</taxon>
        <taxon>Agaricomycetidae</taxon>
        <taxon>Boletales</taxon>
        <taxon>Boletineae</taxon>
        <taxon>Boletaceae</taxon>
        <taxon>Boletoideae</taxon>
        <taxon>Boletus</taxon>
    </lineage>
</organism>
<evidence type="ECO:0000313" key="2">
    <source>
        <dbReference type="Proteomes" id="UP001194468"/>
    </source>
</evidence>
<name>A0AAD4GCB1_BOLED</name>
<proteinExistence type="predicted"/>
<protein>
    <submittedName>
        <fullName evidence="1">Uncharacterized protein</fullName>
    </submittedName>
</protein>
<dbReference type="EMBL" id="WHUW01000021">
    <property type="protein sequence ID" value="KAF8436595.1"/>
    <property type="molecule type" value="Genomic_DNA"/>
</dbReference>
<keyword evidence="2" id="KW-1185">Reference proteome</keyword>
<dbReference type="Proteomes" id="UP001194468">
    <property type="component" value="Unassembled WGS sequence"/>
</dbReference>
<sequence>MALKSVGLSKRHVAQTCQLIAAILGSIEFTIDCGRDMDAAVIRNGDVLGIVAGFLGAWPSALEAMLAYKTKLVKRELVLFLEWGCAWYRCRILLIIMMTLFIYEYEYTVYISRDMEHGQEGRLSPGPYTWFKMEIGPLRHHAAEHGTWEKRRRREVDLADGDPTVLLEAAARLKYLVINKKARVGDNWRDCYKLTHDGLVQMPYSPILSFIPGDSMEFAVPLFQCARVFYSSTMHGSAACRKSPHATDAFYAVFNNSTMIPFITIWPPITNADTYLTGNGSNMSLDFIVAVTISNAEECGRQRWCPTMGIHHVEFALHFECWLGPGDAAINRPRTFPLGPSSSQIPGDTAPGNANEFRTLFGVLGSAHGWSIHPPNSLHFHHFPRIPSILCISSVRNVHMIALDETKQWSVLGLTMRASLFSSKMSGEQPCVDAEDTGNIVYKMRPFGCSTAADPNMYDWAMYGSGWGAVSETNEGGGISARHVDVK</sequence>
<gene>
    <name evidence="1" type="ORF">L210DRAFT_3632023</name>
</gene>
<reference evidence="1" key="1">
    <citation type="submission" date="2019-10" db="EMBL/GenBank/DDBJ databases">
        <authorList>
            <consortium name="DOE Joint Genome Institute"/>
            <person name="Kuo A."/>
            <person name="Miyauchi S."/>
            <person name="Kiss E."/>
            <person name="Drula E."/>
            <person name="Kohler A."/>
            <person name="Sanchez-Garcia M."/>
            <person name="Andreopoulos B."/>
            <person name="Barry K.W."/>
            <person name="Bonito G."/>
            <person name="Buee M."/>
            <person name="Carver A."/>
            <person name="Chen C."/>
            <person name="Cichocki N."/>
            <person name="Clum A."/>
            <person name="Culley D."/>
            <person name="Crous P.W."/>
            <person name="Fauchery L."/>
            <person name="Girlanda M."/>
            <person name="Hayes R."/>
            <person name="Keri Z."/>
            <person name="LaButti K."/>
            <person name="Lipzen A."/>
            <person name="Lombard V."/>
            <person name="Magnuson J."/>
            <person name="Maillard F."/>
            <person name="Morin E."/>
            <person name="Murat C."/>
            <person name="Nolan M."/>
            <person name="Ohm R."/>
            <person name="Pangilinan J."/>
            <person name="Pereira M."/>
            <person name="Perotto S."/>
            <person name="Peter M."/>
            <person name="Riley R."/>
            <person name="Sitrit Y."/>
            <person name="Stielow B."/>
            <person name="Szollosi G."/>
            <person name="Zifcakova L."/>
            <person name="Stursova M."/>
            <person name="Spatafora J.W."/>
            <person name="Tedersoo L."/>
            <person name="Vaario L.-M."/>
            <person name="Yamada A."/>
            <person name="Yan M."/>
            <person name="Wang P."/>
            <person name="Xu J."/>
            <person name="Bruns T."/>
            <person name="Baldrian P."/>
            <person name="Vilgalys R."/>
            <person name="Henrissat B."/>
            <person name="Grigoriev I.V."/>
            <person name="Hibbett D."/>
            <person name="Nagy L.G."/>
            <person name="Martin F.M."/>
        </authorList>
    </citation>
    <scope>NUCLEOTIDE SEQUENCE</scope>
    <source>
        <strain evidence="1">BED1</strain>
    </source>
</reference>